<dbReference type="GO" id="GO:0009116">
    <property type="term" value="P:nucleoside metabolic process"/>
    <property type="evidence" value="ECO:0007669"/>
    <property type="project" value="InterPro"/>
</dbReference>
<dbReference type="UniPathway" id="UPA00079"/>
<dbReference type="GO" id="GO:0009234">
    <property type="term" value="P:menaquinone biosynthetic process"/>
    <property type="evidence" value="ECO:0007669"/>
    <property type="project" value="UniProtKB-UniRule"/>
</dbReference>
<dbReference type="InterPro" id="IPR019963">
    <property type="entry name" value="FL_hydrolase_MqnB"/>
</dbReference>
<dbReference type="InterPro" id="IPR035994">
    <property type="entry name" value="Nucleoside_phosphorylase_sf"/>
</dbReference>
<dbReference type="EMBL" id="PDUD01000019">
    <property type="protein sequence ID" value="PHN05963.1"/>
    <property type="molecule type" value="Genomic_DNA"/>
</dbReference>
<dbReference type="GO" id="GO:0008930">
    <property type="term" value="F:methylthioadenosine nucleosidase activity"/>
    <property type="evidence" value="ECO:0007669"/>
    <property type="project" value="TreeGrafter"/>
</dbReference>
<comment type="caution">
    <text evidence="4">The sequence shown here is derived from an EMBL/GenBank/DDBJ whole genome shotgun (WGS) entry which is preliminary data.</text>
</comment>
<dbReference type="OrthoDB" id="9788270at2"/>
<dbReference type="PANTHER" id="PTHR46832">
    <property type="entry name" value="5'-METHYLTHIOADENOSINE/S-ADENOSYLHOMOCYSTEINE NUCLEOSIDASE"/>
    <property type="match status" value="1"/>
</dbReference>
<proteinExistence type="inferred from homology"/>
<dbReference type="GO" id="GO:0005829">
    <property type="term" value="C:cytosol"/>
    <property type="evidence" value="ECO:0007669"/>
    <property type="project" value="TreeGrafter"/>
</dbReference>
<evidence type="ECO:0000259" key="3">
    <source>
        <dbReference type="Pfam" id="PF01048"/>
    </source>
</evidence>
<gene>
    <name evidence="1 4" type="primary">mqnB</name>
    <name evidence="4" type="ORF">CRP01_13395</name>
</gene>
<keyword evidence="1 4" id="KW-0378">Hydrolase</keyword>
<evidence type="ECO:0000313" key="4">
    <source>
        <dbReference type="EMBL" id="PHN05963.1"/>
    </source>
</evidence>
<comment type="pathway">
    <text evidence="1">Quinol/quinone metabolism; menaquinone biosynthesis.</text>
</comment>
<dbReference type="Pfam" id="PF01048">
    <property type="entry name" value="PNP_UDP_1"/>
    <property type="match status" value="1"/>
</dbReference>
<dbReference type="SUPFAM" id="SSF53167">
    <property type="entry name" value="Purine and uridine phosphorylases"/>
    <property type="match status" value="1"/>
</dbReference>
<feature type="domain" description="Nucleoside phosphorylase" evidence="3">
    <location>
        <begin position="4"/>
        <end position="224"/>
    </location>
</feature>
<dbReference type="GO" id="GO:0008782">
    <property type="term" value="F:adenosylhomocysteine nucleosidase activity"/>
    <property type="evidence" value="ECO:0007669"/>
    <property type="project" value="TreeGrafter"/>
</dbReference>
<organism evidence="4 5">
    <name type="scientific">Flavilitoribacter nigricans (strain ATCC 23147 / DSM 23189 / NBRC 102662 / NCIMB 1420 / SS-2)</name>
    <name type="common">Lewinella nigricans</name>
    <dbReference type="NCBI Taxonomy" id="1122177"/>
    <lineage>
        <taxon>Bacteria</taxon>
        <taxon>Pseudomonadati</taxon>
        <taxon>Bacteroidota</taxon>
        <taxon>Saprospiria</taxon>
        <taxon>Saprospirales</taxon>
        <taxon>Lewinellaceae</taxon>
        <taxon>Flavilitoribacter</taxon>
    </lineage>
</organism>
<accession>A0A2D0NDX0</accession>
<dbReference type="GO" id="GO:0019284">
    <property type="term" value="P:L-methionine salvage from S-adenosylmethionine"/>
    <property type="evidence" value="ECO:0007669"/>
    <property type="project" value="TreeGrafter"/>
</dbReference>
<comment type="catalytic activity">
    <reaction evidence="1">
        <text>futalosine + H2O = dehypoxanthine futalosine + hypoxanthine</text>
        <dbReference type="Rhea" id="RHEA:25904"/>
        <dbReference type="ChEBI" id="CHEBI:15377"/>
        <dbReference type="ChEBI" id="CHEBI:17368"/>
        <dbReference type="ChEBI" id="CHEBI:58863"/>
        <dbReference type="ChEBI" id="CHEBI:58864"/>
        <dbReference type="EC" id="3.2.2.26"/>
    </reaction>
</comment>
<comment type="function">
    <text evidence="1">Catalyzes the hydrolysis of futalosine (FL) to dehypoxanthine futalosine (DHFL) and hypoxanthine, a step in the biosynthesis of menaquinone (MK, vitamin K2).</text>
</comment>
<dbReference type="InterPro" id="IPR000845">
    <property type="entry name" value="Nucleoside_phosphorylase_d"/>
</dbReference>
<dbReference type="AlphaFoldDB" id="A0A2D0NDX0"/>
<evidence type="ECO:0000256" key="2">
    <source>
        <dbReference type="NCBIfam" id="TIGR03664"/>
    </source>
</evidence>
<dbReference type="Proteomes" id="UP000223913">
    <property type="component" value="Unassembled WGS sequence"/>
</dbReference>
<comment type="similarity">
    <text evidence="1">Belongs to the PNP/UDP phosphorylase family. Futalosine hydrolase subfamily.</text>
</comment>
<keyword evidence="5" id="KW-1185">Reference proteome</keyword>
<sequence>MHLLIASATGFEIAPLEEWLQANSHRINNFSYRLGHAQIDLLITGVGIPLSAYSFGRLFAKQSYDLAIQAGIAGALDRNLEIGEVVQVTSESFGDLGVEEADGSFTSAISMGLIDANQPPFVKGLLPSPTGTGTPSFLKSVTGTTVMKVHGQEESITAFRNRTDAQVESMEGASFAYACLLEQQPFLQIRAISNYVEKRNRDAWDIPLAIGNLNQVLMDMVQILAATGRAGG</sequence>
<dbReference type="HAMAP" id="MF_00991">
    <property type="entry name" value="MqnB"/>
    <property type="match status" value="1"/>
</dbReference>
<dbReference type="PANTHER" id="PTHR46832:SF2">
    <property type="entry name" value="FUTALOSINE HYDROLASE"/>
    <property type="match status" value="1"/>
</dbReference>
<keyword evidence="1" id="KW-0474">Menaquinone biosynthesis</keyword>
<evidence type="ECO:0000313" key="5">
    <source>
        <dbReference type="Proteomes" id="UP000223913"/>
    </source>
</evidence>
<dbReference type="RefSeq" id="WP_099150556.1">
    <property type="nucleotide sequence ID" value="NZ_PDUD01000019.1"/>
</dbReference>
<dbReference type="NCBIfam" id="TIGR03664">
    <property type="entry name" value="fut_nucase"/>
    <property type="match status" value="1"/>
</dbReference>
<evidence type="ECO:0000256" key="1">
    <source>
        <dbReference type="HAMAP-Rule" id="MF_00991"/>
    </source>
</evidence>
<reference evidence="4 5" key="1">
    <citation type="submission" date="2017-10" db="EMBL/GenBank/DDBJ databases">
        <title>The draft genome sequence of Lewinella nigricans NBRC 102662.</title>
        <authorList>
            <person name="Wang K."/>
        </authorList>
    </citation>
    <scope>NUCLEOTIDE SEQUENCE [LARGE SCALE GENOMIC DNA]</scope>
    <source>
        <strain evidence="4 5">NBRC 102662</strain>
    </source>
</reference>
<dbReference type="EC" id="3.2.2.26" evidence="1 2"/>
<dbReference type="Gene3D" id="3.40.50.1580">
    <property type="entry name" value="Nucleoside phosphorylase domain"/>
    <property type="match status" value="1"/>
</dbReference>
<protein>
    <recommendedName>
        <fullName evidence="1 2">Futalosine hydrolase</fullName>
        <shortName evidence="1">FL hydrolase</shortName>
        <ecNumber evidence="1 2">3.2.2.26</ecNumber>
    </recommendedName>
    <alternativeName>
        <fullName evidence="1">Futalosine nucleosidase</fullName>
    </alternativeName>
    <alternativeName>
        <fullName evidence="1">Menaquinone biosynthetic enzyme MqnB</fullName>
    </alternativeName>
</protein>
<name>A0A2D0NDX0_FLAN2</name>